<dbReference type="EC" id="1.8.1.4" evidence="3 16"/>
<name>S0FJ06_RUMCE</name>
<dbReference type="Proteomes" id="UP000014155">
    <property type="component" value="Unassembled WGS sequence"/>
</dbReference>
<feature type="binding site" evidence="14">
    <location>
        <position position="112"/>
    </location>
    <ligand>
        <name>FAD</name>
        <dbReference type="ChEBI" id="CHEBI:57692"/>
    </ligand>
</feature>
<dbReference type="Pfam" id="PF07992">
    <property type="entry name" value="Pyr_redox_2"/>
    <property type="match status" value="1"/>
</dbReference>
<feature type="active site" description="Proton acceptor" evidence="13">
    <location>
        <position position="439"/>
    </location>
</feature>
<keyword evidence="6 16" id="KW-0285">Flavoprotein</keyword>
<dbReference type="SUPFAM" id="SSF51905">
    <property type="entry name" value="FAD/NAD(P)-binding domain"/>
    <property type="match status" value="1"/>
</dbReference>
<dbReference type="InterPro" id="IPR006258">
    <property type="entry name" value="Lipoamide_DH"/>
</dbReference>
<keyword evidence="9 14" id="KW-0520">NAD</keyword>
<evidence type="ECO:0000256" key="15">
    <source>
        <dbReference type="PIRSR" id="PIRSR000350-4"/>
    </source>
</evidence>
<feature type="binding site" evidence="14">
    <location>
        <begin position="140"/>
        <end position="142"/>
    </location>
    <ligand>
        <name>FAD</name>
        <dbReference type="ChEBI" id="CHEBI:57692"/>
    </ligand>
</feature>
<gene>
    <name evidence="19" type="ORF">CTER_4054</name>
</gene>
<evidence type="ECO:0000256" key="6">
    <source>
        <dbReference type="ARBA" id="ARBA00022630"/>
    </source>
</evidence>
<dbReference type="InterPro" id="IPR036188">
    <property type="entry name" value="FAD/NAD-bd_sf"/>
</dbReference>
<feature type="domain" description="FAD/NAD(P)-binding" evidence="18">
    <location>
        <begin position="3"/>
        <end position="322"/>
    </location>
</feature>
<comment type="subcellular location">
    <subcellularLocation>
        <location evidence="1">Cytoplasm</location>
    </subcellularLocation>
</comment>
<evidence type="ECO:0000256" key="3">
    <source>
        <dbReference type="ARBA" id="ARBA00012608"/>
    </source>
</evidence>
<evidence type="ECO:0000256" key="16">
    <source>
        <dbReference type="RuleBase" id="RU003692"/>
    </source>
</evidence>
<evidence type="ECO:0000313" key="19">
    <source>
        <dbReference type="EMBL" id="EMS70206.1"/>
    </source>
</evidence>
<keyword evidence="10" id="KW-1015">Disulfide bond</keyword>
<dbReference type="PROSITE" id="PS00076">
    <property type="entry name" value="PYRIDINE_REDOX_1"/>
    <property type="match status" value="1"/>
</dbReference>
<dbReference type="GO" id="GO:0050660">
    <property type="term" value="F:flavin adenine dinucleotide binding"/>
    <property type="evidence" value="ECO:0007669"/>
    <property type="project" value="InterPro"/>
</dbReference>
<dbReference type="PANTHER" id="PTHR22912">
    <property type="entry name" value="DISULFIDE OXIDOREDUCTASE"/>
    <property type="match status" value="1"/>
</dbReference>
<dbReference type="InterPro" id="IPR016156">
    <property type="entry name" value="FAD/NAD-linked_Rdtase_dimer_sf"/>
</dbReference>
<evidence type="ECO:0000256" key="4">
    <source>
        <dbReference type="ARBA" id="ARBA00016961"/>
    </source>
</evidence>
<evidence type="ECO:0000256" key="9">
    <source>
        <dbReference type="ARBA" id="ARBA00023027"/>
    </source>
</evidence>
<feature type="domain" description="Pyridine nucleotide-disulphide oxidoreductase dimerisation" evidence="17">
    <location>
        <begin position="341"/>
        <end position="449"/>
    </location>
</feature>
<dbReference type="PIRSF" id="PIRSF000350">
    <property type="entry name" value="Mercury_reductase_MerA"/>
    <property type="match status" value="1"/>
</dbReference>
<dbReference type="FunFam" id="3.30.390.30:FF:000001">
    <property type="entry name" value="Dihydrolipoyl dehydrogenase"/>
    <property type="match status" value="1"/>
</dbReference>
<evidence type="ECO:0000259" key="17">
    <source>
        <dbReference type="Pfam" id="PF02852"/>
    </source>
</evidence>
<dbReference type="PRINTS" id="PR00411">
    <property type="entry name" value="PNDRDTASEI"/>
</dbReference>
<feature type="binding site" evidence="14">
    <location>
        <position position="200"/>
    </location>
    <ligand>
        <name>NAD(+)</name>
        <dbReference type="ChEBI" id="CHEBI:57540"/>
    </ligand>
</feature>
<evidence type="ECO:0000313" key="20">
    <source>
        <dbReference type="Proteomes" id="UP000014155"/>
    </source>
</evidence>
<evidence type="ECO:0000256" key="11">
    <source>
        <dbReference type="ARBA" id="ARBA00023284"/>
    </source>
</evidence>
<keyword evidence="8 16" id="KW-0560">Oxidoreductase</keyword>
<dbReference type="AlphaFoldDB" id="S0FJ06"/>
<dbReference type="SUPFAM" id="SSF55424">
    <property type="entry name" value="FAD/NAD-linked reductases, dimerisation (C-terminal) domain"/>
    <property type="match status" value="1"/>
</dbReference>
<evidence type="ECO:0000256" key="13">
    <source>
        <dbReference type="PIRSR" id="PIRSR000350-2"/>
    </source>
</evidence>
<comment type="catalytic activity">
    <reaction evidence="12 16">
        <text>N(6)-[(R)-dihydrolipoyl]-L-lysyl-[protein] + NAD(+) = N(6)-[(R)-lipoyl]-L-lysyl-[protein] + NADH + H(+)</text>
        <dbReference type="Rhea" id="RHEA:15045"/>
        <dbReference type="Rhea" id="RHEA-COMP:10474"/>
        <dbReference type="Rhea" id="RHEA-COMP:10475"/>
        <dbReference type="ChEBI" id="CHEBI:15378"/>
        <dbReference type="ChEBI" id="CHEBI:57540"/>
        <dbReference type="ChEBI" id="CHEBI:57945"/>
        <dbReference type="ChEBI" id="CHEBI:83099"/>
        <dbReference type="ChEBI" id="CHEBI:83100"/>
        <dbReference type="EC" id="1.8.1.4"/>
    </reaction>
</comment>
<evidence type="ECO:0000256" key="5">
    <source>
        <dbReference type="ARBA" id="ARBA00022490"/>
    </source>
</evidence>
<dbReference type="GO" id="GO:0004148">
    <property type="term" value="F:dihydrolipoyl dehydrogenase (NADH) activity"/>
    <property type="evidence" value="ECO:0007669"/>
    <property type="project" value="UniProtKB-EC"/>
</dbReference>
<dbReference type="InterPro" id="IPR023753">
    <property type="entry name" value="FAD/NAD-binding_dom"/>
</dbReference>
<proteinExistence type="inferred from homology"/>
<feature type="binding site" evidence="14">
    <location>
        <position position="49"/>
    </location>
    <ligand>
        <name>FAD</name>
        <dbReference type="ChEBI" id="CHEBI:57692"/>
    </ligand>
</feature>
<feature type="disulfide bond" description="Redox-active" evidence="15">
    <location>
        <begin position="40"/>
        <end position="45"/>
    </location>
</feature>
<evidence type="ECO:0000256" key="10">
    <source>
        <dbReference type="ARBA" id="ARBA00023157"/>
    </source>
</evidence>
<accession>S0FJ06</accession>
<dbReference type="Gene3D" id="3.30.390.30">
    <property type="match status" value="1"/>
</dbReference>
<dbReference type="eggNOG" id="COG1249">
    <property type="taxonomic scope" value="Bacteria"/>
</dbReference>
<dbReference type="NCBIfam" id="TIGR01350">
    <property type="entry name" value="lipoamide_DH"/>
    <property type="match status" value="1"/>
</dbReference>
<keyword evidence="7 14" id="KW-0274">FAD</keyword>
<dbReference type="PATRIC" id="fig|1195236.3.peg.4268"/>
<reference evidence="19 20" key="1">
    <citation type="journal article" date="2013" name="Genome Announc.">
        <title>Draft Genome Sequence of the Cellulolytic, Mesophilic, Anaerobic Bacterium Clostridium termitidis Strain CT1112 (DSM 5398).</title>
        <authorList>
            <person name="Lal S."/>
            <person name="Ramachandran U."/>
            <person name="Zhang X."/>
            <person name="Munir R."/>
            <person name="Sparling R."/>
            <person name="Levin D.B."/>
        </authorList>
    </citation>
    <scope>NUCLEOTIDE SEQUENCE [LARGE SCALE GENOMIC DNA]</scope>
    <source>
        <strain evidence="19 20">CT1112</strain>
    </source>
</reference>
<evidence type="ECO:0000256" key="7">
    <source>
        <dbReference type="ARBA" id="ARBA00022827"/>
    </source>
</evidence>
<feature type="binding site" evidence="14">
    <location>
        <begin position="177"/>
        <end position="184"/>
    </location>
    <ligand>
        <name>NAD(+)</name>
        <dbReference type="ChEBI" id="CHEBI:57540"/>
    </ligand>
</feature>
<feature type="binding site" evidence="14">
    <location>
        <position position="307"/>
    </location>
    <ligand>
        <name>FAD</name>
        <dbReference type="ChEBI" id="CHEBI:57692"/>
    </ligand>
</feature>
<dbReference type="InterPro" id="IPR012999">
    <property type="entry name" value="Pyr_OxRdtase_I_AS"/>
</dbReference>
<dbReference type="Pfam" id="PF02852">
    <property type="entry name" value="Pyr_redox_dim"/>
    <property type="match status" value="1"/>
</dbReference>
<keyword evidence="14" id="KW-0547">Nucleotide-binding</keyword>
<evidence type="ECO:0000256" key="8">
    <source>
        <dbReference type="ARBA" id="ARBA00023002"/>
    </source>
</evidence>
<organism evidence="19 20">
    <name type="scientific">Ruminiclostridium cellobioparum subsp. termitidis CT1112</name>
    <dbReference type="NCBI Taxonomy" id="1195236"/>
    <lineage>
        <taxon>Bacteria</taxon>
        <taxon>Bacillati</taxon>
        <taxon>Bacillota</taxon>
        <taxon>Clostridia</taxon>
        <taxon>Eubacteriales</taxon>
        <taxon>Oscillospiraceae</taxon>
        <taxon>Ruminiclostridium</taxon>
    </lineage>
</organism>
<dbReference type="InterPro" id="IPR050151">
    <property type="entry name" value="Class-I_Pyr_Nuc-Dis_Oxidored"/>
</dbReference>
<feature type="binding site" evidence="14">
    <location>
        <begin position="313"/>
        <end position="316"/>
    </location>
    <ligand>
        <name>FAD</name>
        <dbReference type="ChEBI" id="CHEBI:57692"/>
    </ligand>
</feature>
<dbReference type="EMBL" id="AORV01000058">
    <property type="protein sequence ID" value="EMS70206.1"/>
    <property type="molecule type" value="Genomic_DNA"/>
</dbReference>
<dbReference type="Gene3D" id="3.50.50.60">
    <property type="entry name" value="FAD/NAD(P)-binding domain"/>
    <property type="match status" value="2"/>
</dbReference>
<keyword evidence="5" id="KW-0963">Cytoplasm</keyword>
<comment type="miscellaneous">
    <text evidence="16">The active site is a redox-active disulfide bond.</text>
</comment>
<dbReference type="RefSeq" id="WP_004628756.1">
    <property type="nucleotide sequence ID" value="NZ_AORV01000058.1"/>
</dbReference>
<dbReference type="PRINTS" id="PR00368">
    <property type="entry name" value="FADPNR"/>
</dbReference>
<dbReference type="GO" id="GO:0006103">
    <property type="term" value="P:2-oxoglutarate metabolic process"/>
    <property type="evidence" value="ECO:0007669"/>
    <property type="project" value="TreeGrafter"/>
</dbReference>
<comment type="caution">
    <text evidence="19">The sequence shown here is derived from an EMBL/GenBank/DDBJ whole genome shotgun (WGS) entry which is preliminary data.</text>
</comment>
<keyword evidence="11 16" id="KW-0676">Redox-active center</keyword>
<evidence type="ECO:0000256" key="12">
    <source>
        <dbReference type="ARBA" id="ARBA00049187"/>
    </source>
</evidence>
<evidence type="ECO:0000256" key="2">
    <source>
        <dbReference type="ARBA" id="ARBA00007532"/>
    </source>
</evidence>
<dbReference type="InterPro" id="IPR004099">
    <property type="entry name" value="Pyr_nucl-diS_OxRdtase_dimer"/>
</dbReference>
<dbReference type="GO" id="GO:0005737">
    <property type="term" value="C:cytoplasm"/>
    <property type="evidence" value="ECO:0007669"/>
    <property type="project" value="UniProtKB-SubCell"/>
</dbReference>
<comment type="similarity">
    <text evidence="2 16">Belongs to the class-I pyridine nucleotide-disulfide oxidoreductase family.</text>
</comment>
<keyword evidence="20" id="KW-1185">Reference proteome</keyword>
<evidence type="ECO:0000256" key="1">
    <source>
        <dbReference type="ARBA" id="ARBA00004496"/>
    </source>
</evidence>
<protein>
    <recommendedName>
        <fullName evidence="4 16">Dihydrolipoyl dehydrogenase</fullName>
        <ecNumber evidence="3 16">1.8.1.4</ecNumber>
    </recommendedName>
</protein>
<evidence type="ECO:0000256" key="14">
    <source>
        <dbReference type="PIRSR" id="PIRSR000350-3"/>
    </source>
</evidence>
<feature type="binding site" evidence="14">
    <location>
        <position position="267"/>
    </location>
    <ligand>
        <name>NAD(+)</name>
        <dbReference type="ChEBI" id="CHEBI:57540"/>
    </ligand>
</feature>
<evidence type="ECO:0000259" key="18">
    <source>
        <dbReference type="Pfam" id="PF07992"/>
    </source>
</evidence>
<comment type="cofactor">
    <cofactor evidence="14 16">
        <name>FAD</name>
        <dbReference type="ChEBI" id="CHEBI:57692"/>
    </cofactor>
    <text evidence="14 16">Binds 1 FAD per subunit.</text>
</comment>
<dbReference type="PANTHER" id="PTHR22912:SF217">
    <property type="entry name" value="DIHYDROLIPOYL DEHYDROGENASE"/>
    <property type="match status" value="1"/>
</dbReference>
<dbReference type="InterPro" id="IPR001100">
    <property type="entry name" value="Pyr_nuc-diS_OxRdtase"/>
</dbReference>
<sequence length="473" mass="49795">MEKDIIILGGGPGGYNAAIRAAQLGAKVALVEMEKLGGTCLNKGCIPTKALYRSAQLIRDIKASSGFGIDVDRFSVNTKKMLERKQDMVGRLTDGIRQLLKANGVEVLNGWGRLVDRNTVEVTCKDEKILIRGTGILIATGSSPAMLPIEGAGLPGVMTSDQLLNLERVPESVVIVGGGVIGIEFAGILNQMGSRVTVLEYLPGILNGFDGEISKRLAMFLKKSGIALETGAKVTGFEKTGDRIRVNYEGKNGAVSAEVENVLISTGRRPNVKNIGLEEVGIEFDDRGIRTGEAGVTNLPGIYAAGDVTGGIMLAHVAAEEGKRAVEKLLGCSDQASIEPVPACVFSFPETASAGLTEEEAKSSGIPYNTGKFMFGANGKAMTLGEEEGFIKVLTAAESEEIIGVHILGPHAGELIEEGVLAIRNRLTVNSIAATVHPHPSLSEAFYEAVLASTGRAVHAAPKKSPGKGGWYE</sequence>
<dbReference type="STRING" id="1195236.CTER_4054"/>